<name>A0A6A3BC11_HIBSY</name>
<reference evidence="6" key="1">
    <citation type="submission" date="2019-09" db="EMBL/GenBank/DDBJ databases">
        <title>Draft genome information of white flower Hibiscus syriacus.</title>
        <authorList>
            <person name="Kim Y.-M."/>
        </authorList>
    </citation>
    <scope>NUCLEOTIDE SEQUENCE [LARGE SCALE GENOMIC DNA]</scope>
    <source>
        <strain evidence="6">YM2019G1</strain>
    </source>
</reference>
<dbReference type="InterPro" id="IPR032861">
    <property type="entry name" value="TAXi_N"/>
</dbReference>
<keyword evidence="2" id="KW-0645">Protease</keyword>
<organism evidence="6 7">
    <name type="scientific">Hibiscus syriacus</name>
    <name type="common">Rose of Sharon</name>
    <dbReference type="NCBI Taxonomy" id="106335"/>
    <lineage>
        <taxon>Eukaryota</taxon>
        <taxon>Viridiplantae</taxon>
        <taxon>Streptophyta</taxon>
        <taxon>Embryophyta</taxon>
        <taxon>Tracheophyta</taxon>
        <taxon>Spermatophyta</taxon>
        <taxon>Magnoliopsida</taxon>
        <taxon>eudicotyledons</taxon>
        <taxon>Gunneridae</taxon>
        <taxon>Pentapetalae</taxon>
        <taxon>rosids</taxon>
        <taxon>malvids</taxon>
        <taxon>Malvales</taxon>
        <taxon>Malvaceae</taxon>
        <taxon>Malvoideae</taxon>
        <taxon>Hibiscus</taxon>
    </lineage>
</organism>
<dbReference type="GO" id="GO:0005576">
    <property type="term" value="C:extracellular region"/>
    <property type="evidence" value="ECO:0007669"/>
    <property type="project" value="TreeGrafter"/>
</dbReference>
<comment type="similarity">
    <text evidence="1">Belongs to the peptidase A1 family.</text>
</comment>
<accession>A0A6A3BC11</accession>
<dbReference type="SUPFAM" id="SSF50630">
    <property type="entry name" value="Acid proteases"/>
    <property type="match status" value="1"/>
</dbReference>
<comment type="caution">
    <text evidence="6">The sequence shown here is derived from an EMBL/GenBank/DDBJ whole genome shotgun (WGS) entry which is preliminary data.</text>
</comment>
<dbReference type="InterPro" id="IPR033121">
    <property type="entry name" value="PEPTIDASE_A1"/>
</dbReference>
<dbReference type="EMBL" id="VEPZ02000876">
    <property type="protein sequence ID" value="KAE8713581.1"/>
    <property type="molecule type" value="Genomic_DNA"/>
</dbReference>
<feature type="chain" id="PRO_5025571150" description="Peptidase A1 domain-containing protein" evidence="4">
    <location>
        <begin position="26"/>
        <end position="324"/>
    </location>
</feature>
<evidence type="ECO:0000313" key="7">
    <source>
        <dbReference type="Proteomes" id="UP000436088"/>
    </source>
</evidence>
<evidence type="ECO:0000256" key="4">
    <source>
        <dbReference type="SAM" id="SignalP"/>
    </source>
</evidence>
<protein>
    <recommendedName>
        <fullName evidence="5">Peptidase A1 domain-containing protein</fullName>
    </recommendedName>
</protein>
<evidence type="ECO:0000256" key="2">
    <source>
        <dbReference type="ARBA" id="ARBA00022670"/>
    </source>
</evidence>
<feature type="domain" description="Peptidase A1" evidence="5">
    <location>
        <begin position="89"/>
        <end position="324"/>
    </location>
</feature>
<dbReference type="Proteomes" id="UP000436088">
    <property type="component" value="Unassembled WGS sequence"/>
</dbReference>
<keyword evidence="3" id="KW-0378">Hydrolase</keyword>
<dbReference type="PROSITE" id="PS51767">
    <property type="entry name" value="PEPTIDASE_A1"/>
    <property type="match status" value="1"/>
</dbReference>
<evidence type="ECO:0000256" key="3">
    <source>
        <dbReference type="ARBA" id="ARBA00022801"/>
    </source>
</evidence>
<evidence type="ECO:0000256" key="1">
    <source>
        <dbReference type="ARBA" id="ARBA00007447"/>
    </source>
</evidence>
<keyword evidence="4" id="KW-0732">Signal</keyword>
<gene>
    <name evidence="6" type="ORF">F3Y22_tig00110206pilonHSYRG00144</name>
</gene>
<dbReference type="PANTHER" id="PTHR47967:SF138">
    <property type="entry name" value="ASPARTIC PROTEINASE CDR1-LIKE"/>
    <property type="match status" value="1"/>
</dbReference>
<dbReference type="GO" id="GO:0008233">
    <property type="term" value="F:peptidase activity"/>
    <property type="evidence" value="ECO:0007669"/>
    <property type="project" value="UniProtKB-KW"/>
</dbReference>
<proteinExistence type="inferred from homology"/>
<keyword evidence="7" id="KW-1185">Reference proteome</keyword>
<dbReference type="GO" id="GO:0006508">
    <property type="term" value="P:proteolysis"/>
    <property type="evidence" value="ECO:0007669"/>
    <property type="project" value="UniProtKB-KW"/>
</dbReference>
<dbReference type="InterPro" id="IPR021109">
    <property type="entry name" value="Peptidase_aspartic_dom_sf"/>
</dbReference>
<dbReference type="Pfam" id="PF14543">
    <property type="entry name" value="TAXi_N"/>
    <property type="match status" value="1"/>
</dbReference>
<dbReference type="PANTHER" id="PTHR47967">
    <property type="entry name" value="OS07G0603500 PROTEIN-RELATED"/>
    <property type="match status" value="1"/>
</dbReference>
<evidence type="ECO:0000259" key="5">
    <source>
        <dbReference type="PROSITE" id="PS51767"/>
    </source>
</evidence>
<feature type="signal peptide" evidence="4">
    <location>
        <begin position="1"/>
        <end position="25"/>
    </location>
</feature>
<dbReference type="InterPro" id="IPR051708">
    <property type="entry name" value="Plant_Aspart_Prot_A1"/>
</dbReference>
<dbReference type="AlphaFoldDB" id="A0A6A3BC11"/>
<sequence>MHHRLLLLLTAISSILMFEMVKANAQYGFTVDLVHRHSPLSPFYNDSLVSSEILRKTAIHSMHQIEHLQSSIKDNFAKSVDVPSDQGFYLINLSFGTPLVQYFAIVDTTTGLLGYNEFRVLNICQALSGVQCFKTNDCQYNITYPEGSSTLGILSSDTLSIDSENGENIAFPMSIFGCGRNNQVNFGHIGFAGIVGLGGGPFSLVSQKGTQINYRFSDCFVLHSAKSSGKLIFGQESVTSRPSAVSTPLVPKTLKQAMVKDATVEKPVQDPSGTFNLCYGAGTNISVLEMVFHFTGADVRLRPINTFQVNGDLVGLYGDSSDQC</sequence>
<dbReference type="Gene3D" id="2.40.70.10">
    <property type="entry name" value="Acid Proteases"/>
    <property type="match status" value="1"/>
</dbReference>
<evidence type="ECO:0000313" key="6">
    <source>
        <dbReference type="EMBL" id="KAE8713581.1"/>
    </source>
</evidence>